<dbReference type="VEuPathDB" id="TriTrypDB:BCY84_20150"/>
<dbReference type="VEuPathDB" id="TriTrypDB:C4B63_265g25"/>
<evidence type="ECO:0000256" key="1">
    <source>
        <dbReference type="SAM" id="MobiDB-lite"/>
    </source>
</evidence>
<proteinExistence type="predicted"/>
<reference evidence="2 3" key="1">
    <citation type="journal article" date="2018" name="Microb. Genom.">
        <title>Expanding an expanded genome: long-read sequencing of Trypanosoma cruzi.</title>
        <authorList>
            <person name="Berna L."/>
            <person name="Rodriguez M."/>
            <person name="Chiribao M.L."/>
            <person name="Parodi-Talice A."/>
            <person name="Pita S."/>
            <person name="Rijo G."/>
            <person name="Alvarez-Valin F."/>
            <person name="Robello C."/>
        </authorList>
    </citation>
    <scope>NUCLEOTIDE SEQUENCE [LARGE SCALE GENOMIC DNA]</scope>
    <source>
        <strain evidence="2 3">TCC</strain>
    </source>
</reference>
<dbReference type="AlphaFoldDB" id="A0A2V2V2E8"/>
<dbReference type="VEuPathDB" id="TriTrypDB:C3747_402g18"/>
<protein>
    <submittedName>
        <fullName evidence="2">Uncharacterized protein</fullName>
    </submittedName>
</protein>
<feature type="region of interest" description="Disordered" evidence="1">
    <location>
        <begin position="39"/>
        <end position="66"/>
    </location>
</feature>
<dbReference type="VEuPathDB" id="TriTrypDB:TcG_10291"/>
<dbReference type="VEuPathDB" id="TriTrypDB:TcCL_Unassigned00681"/>
<evidence type="ECO:0000313" key="2">
    <source>
        <dbReference type="EMBL" id="PWU89238.1"/>
    </source>
</evidence>
<name>A0A2V2V2E8_TRYCR</name>
<accession>A0A2V2V2E8</accession>
<dbReference type="VEuPathDB" id="TriTrypDB:Tc_MARK_4642"/>
<dbReference type="VEuPathDB" id="TriTrypDB:TCSYLVIO_009590"/>
<dbReference type="VEuPathDB" id="TriTrypDB:TCDM_08551"/>
<comment type="caution">
    <text evidence="2">The sequence shown here is derived from an EMBL/GenBank/DDBJ whole genome shotgun (WGS) entry which is preliminary data.</text>
</comment>
<evidence type="ECO:0000313" key="3">
    <source>
        <dbReference type="Proteomes" id="UP000246078"/>
    </source>
</evidence>
<dbReference type="EMBL" id="PRFC01000402">
    <property type="protein sequence ID" value="PWU89238.1"/>
    <property type="molecule type" value="Genomic_DNA"/>
</dbReference>
<sequence length="192" mass="21197">MHHSSYRGVWCWHGEYDIHRDSFHCSVRVCTFSSNRGSTRAHVDGSGSPGDSHCGRTLLSGPQRRGAHTRMQFVLGQCSVTRKEACDAKSEKASDLAQLTGTLTTGIVALAERIICVRRLKTVAHRSTVAGDWEPTCTDTTLTRGEEAALARLRSGVSHKCGWLLRPLQTAILGKCRWCAARMPHWCRDAHG</sequence>
<organism evidence="2 3">
    <name type="scientific">Trypanosoma cruzi</name>
    <dbReference type="NCBI Taxonomy" id="5693"/>
    <lineage>
        <taxon>Eukaryota</taxon>
        <taxon>Discoba</taxon>
        <taxon>Euglenozoa</taxon>
        <taxon>Kinetoplastea</taxon>
        <taxon>Metakinetoplastina</taxon>
        <taxon>Trypanosomatida</taxon>
        <taxon>Trypanosomatidae</taxon>
        <taxon>Trypanosoma</taxon>
        <taxon>Schizotrypanum</taxon>
    </lineage>
</organism>
<gene>
    <name evidence="2" type="ORF">C3747_402g18</name>
</gene>
<dbReference type="Proteomes" id="UP000246078">
    <property type="component" value="Unassembled WGS sequence"/>
</dbReference>